<name>A0A834M6R8_RHYFE</name>
<proteinExistence type="predicted"/>
<sequence>MHRRGIRPSGASHPMHICPVQSSKLFSGVAFGQDTRERKKKRESERGNERKKDPFDLNPLKDGYKWQQCSWDVVGIME</sequence>
<organism evidence="2 3">
    <name type="scientific">Rhynchophorus ferrugineus</name>
    <name type="common">Red palm weevil</name>
    <name type="synonym">Curculio ferrugineus</name>
    <dbReference type="NCBI Taxonomy" id="354439"/>
    <lineage>
        <taxon>Eukaryota</taxon>
        <taxon>Metazoa</taxon>
        <taxon>Ecdysozoa</taxon>
        <taxon>Arthropoda</taxon>
        <taxon>Hexapoda</taxon>
        <taxon>Insecta</taxon>
        <taxon>Pterygota</taxon>
        <taxon>Neoptera</taxon>
        <taxon>Endopterygota</taxon>
        <taxon>Coleoptera</taxon>
        <taxon>Polyphaga</taxon>
        <taxon>Cucujiformia</taxon>
        <taxon>Curculionidae</taxon>
        <taxon>Dryophthorinae</taxon>
        <taxon>Rhynchophorus</taxon>
    </lineage>
</organism>
<feature type="compositionally biased region" description="Basic and acidic residues" evidence="1">
    <location>
        <begin position="34"/>
        <end position="55"/>
    </location>
</feature>
<keyword evidence="3" id="KW-1185">Reference proteome</keyword>
<protein>
    <submittedName>
        <fullName evidence="2">Uncharacterized protein</fullName>
    </submittedName>
</protein>
<dbReference type="Proteomes" id="UP000625711">
    <property type="component" value="Unassembled WGS sequence"/>
</dbReference>
<dbReference type="EMBL" id="JAACXV010014127">
    <property type="protein sequence ID" value="KAF7270166.1"/>
    <property type="molecule type" value="Genomic_DNA"/>
</dbReference>
<accession>A0A834M6R8</accession>
<evidence type="ECO:0000313" key="3">
    <source>
        <dbReference type="Proteomes" id="UP000625711"/>
    </source>
</evidence>
<comment type="caution">
    <text evidence="2">The sequence shown here is derived from an EMBL/GenBank/DDBJ whole genome shotgun (WGS) entry which is preliminary data.</text>
</comment>
<gene>
    <name evidence="2" type="ORF">GWI33_016856</name>
</gene>
<evidence type="ECO:0000256" key="1">
    <source>
        <dbReference type="SAM" id="MobiDB-lite"/>
    </source>
</evidence>
<reference evidence="2" key="1">
    <citation type="submission" date="2020-08" db="EMBL/GenBank/DDBJ databases">
        <title>Genome sequencing and assembly of the red palm weevil Rhynchophorus ferrugineus.</title>
        <authorList>
            <person name="Dias G.B."/>
            <person name="Bergman C.M."/>
            <person name="Manee M."/>
        </authorList>
    </citation>
    <scope>NUCLEOTIDE SEQUENCE</scope>
    <source>
        <strain evidence="2">AA-2017</strain>
        <tissue evidence="2">Whole larva</tissue>
    </source>
</reference>
<dbReference type="AlphaFoldDB" id="A0A834M6R8"/>
<feature type="region of interest" description="Disordered" evidence="1">
    <location>
        <begin position="29"/>
        <end position="59"/>
    </location>
</feature>
<evidence type="ECO:0000313" key="2">
    <source>
        <dbReference type="EMBL" id="KAF7270166.1"/>
    </source>
</evidence>